<keyword evidence="6 10" id="KW-0479">Metal-binding</keyword>
<evidence type="ECO:0000259" key="11">
    <source>
        <dbReference type="PROSITE" id="PS51918"/>
    </source>
</evidence>
<dbReference type="SFLD" id="SFLDF00288">
    <property type="entry name" value="HemN-like__clustered_with_nucl"/>
    <property type="match status" value="1"/>
</dbReference>
<dbReference type="PROSITE" id="PS51918">
    <property type="entry name" value="RADICAL_SAM"/>
    <property type="match status" value="1"/>
</dbReference>
<evidence type="ECO:0000256" key="3">
    <source>
        <dbReference type="ARBA" id="ARBA00017228"/>
    </source>
</evidence>
<keyword evidence="5 10" id="KW-0949">S-adenosyl-L-methionine</keyword>
<dbReference type="Gene3D" id="3.20.20.70">
    <property type="entry name" value="Aldolase class I"/>
    <property type="match status" value="1"/>
</dbReference>
<reference evidence="12 13" key="1">
    <citation type="submission" date="2020-02" db="EMBL/GenBank/DDBJ databases">
        <authorList>
            <person name="Zhang X.-Y."/>
        </authorList>
    </citation>
    <scope>NUCLEOTIDE SEQUENCE [LARGE SCALE GENOMIC DNA]</scope>
    <source>
        <strain evidence="12 13">C33</strain>
    </source>
</reference>
<evidence type="ECO:0000256" key="1">
    <source>
        <dbReference type="ARBA" id="ARBA00001966"/>
    </source>
</evidence>
<evidence type="ECO:0000313" key="13">
    <source>
        <dbReference type="Proteomes" id="UP000484885"/>
    </source>
</evidence>
<dbReference type="InterPro" id="IPR007197">
    <property type="entry name" value="rSAM"/>
</dbReference>
<dbReference type="RefSeq" id="WP_164209060.1">
    <property type="nucleotide sequence ID" value="NZ_JAAGSC010000023.1"/>
</dbReference>
<dbReference type="EMBL" id="JAAGSC010000023">
    <property type="protein sequence ID" value="NDY94264.1"/>
    <property type="molecule type" value="Genomic_DNA"/>
</dbReference>
<keyword evidence="7 10" id="KW-0408">Iron</keyword>
<evidence type="ECO:0000256" key="6">
    <source>
        <dbReference type="ARBA" id="ARBA00022723"/>
    </source>
</evidence>
<evidence type="ECO:0000256" key="9">
    <source>
        <dbReference type="ARBA" id="ARBA00023186"/>
    </source>
</evidence>
<evidence type="ECO:0000313" key="12">
    <source>
        <dbReference type="EMBL" id="NDY94264.1"/>
    </source>
</evidence>
<proteinExistence type="inferred from homology"/>
<evidence type="ECO:0000256" key="2">
    <source>
        <dbReference type="ARBA" id="ARBA00006100"/>
    </source>
</evidence>
<keyword evidence="10" id="KW-0004">4Fe-4S</keyword>
<dbReference type="PANTHER" id="PTHR13932">
    <property type="entry name" value="COPROPORPHYRINIGEN III OXIDASE"/>
    <property type="match status" value="1"/>
</dbReference>
<dbReference type="InterPro" id="IPR006638">
    <property type="entry name" value="Elp3/MiaA/NifB-like_rSAM"/>
</dbReference>
<comment type="cofactor">
    <cofactor evidence="1">
        <name>[4Fe-4S] cluster</name>
        <dbReference type="ChEBI" id="CHEBI:49883"/>
    </cofactor>
</comment>
<dbReference type="GO" id="GO:0004109">
    <property type="term" value="F:coproporphyrinogen oxidase activity"/>
    <property type="evidence" value="ECO:0007669"/>
    <property type="project" value="InterPro"/>
</dbReference>
<dbReference type="SFLD" id="SFLDS00029">
    <property type="entry name" value="Radical_SAM"/>
    <property type="match status" value="1"/>
</dbReference>
<gene>
    <name evidence="12" type="ORF">G3I74_00775</name>
</gene>
<evidence type="ECO:0000256" key="8">
    <source>
        <dbReference type="ARBA" id="ARBA00023014"/>
    </source>
</evidence>
<dbReference type="NCBIfam" id="TIGR00539">
    <property type="entry name" value="hemN_rel"/>
    <property type="match status" value="1"/>
</dbReference>
<dbReference type="InterPro" id="IPR013785">
    <property type="entry name" value="Aldolase_TIM"/>
</dbReference>
<keyword evidence="10" id="KW-0963">Cytoplasm</keyword>
<dbReference type="SFLD" id="SFLDF00562">
    <property type="entry name" value="HemN-like__clustered_with_heat"/>
    <property type="match status" value="1"/>
</dbReference>
<dbReference type="GO" id="GO:0006779">
    <property type="term" value="P:porphyrin-containing compound biosynthetic process"/>
    <property type="evidence" value="ECO:0007669"/>
    <property type="project" value="InterPro"/>
</dbReference>
<feature type="domain" description="Radical SAM core" evidence="11">
    <location>
        <begin position="1"/>
        <end position="234"/>
    </location>
</feature>
<dbReference type="PANTHER" id="PTHR13932:SF5">
    <property type="entry name" value="RADICAL S-ADENOSYL METHIONINE DOMAIN-CONTAINING PROTEIN 1, MITOCHONDRIAL"/>
    <property type="match status" value="1"/>
</dbReference>
<dbReference type="InterPro" id="IPR058240">
    <property type="entry name" value="rSAM_sf"/>
</dbReference>
<dbReference type="Pfam" id="PF04055">
    <property type="entry name" value="Radical_SAM"/>
    <property type="match status" value="1"/>
</dbReference>
<evidence type="ECO:0000256" key="10">
    <source>
        <dbReference type="RuleBase" id="RU364116"/>
    </source>
</evidence>
<comment type="function">
    <text evidence="10">Probably acts as a heme chaperone, transferring heme to an unknown acceptor. Binds one molecule of heme per monomer, possibly covalently. Binds 1 [4Fe-4S] cluster. The cluster is coordinated with 3 cysteines and an exchangeable S-adenosyl-L-methionine.</text>
</comment>
<keyword evidence="13" id="KW-1185">Reference proteome</keyword>
<accession>A0A845UUN6</accession>
<dbReference type="GO" id="GO:0051539">
    <property type="term" value="F:4 iron, 4 sulfur cluster binding"/>
    <property type="evidence" value="ECO:0007669"/>
    <property type="project" value="UniProtKB-UniRule"/>
</dbReference>
<dbReference type="GO" id="GO:0005737">
    <property type="term" value="C:cytoplasm"/>
    <property type="evidence" value="ECO:0007669"/>
    <property type="project" value="UniProtKB-SubCell"/>
</dbReference>
<organism evidence="12 13">
    <name type="scientific">Wenzhouxiangella limi</name>
    <dbReference type="NCBI Taxonomy" id="2707351"/>
    <lineage>
        <taxon>Bacteria</taxon>
        <taxon>Pseudomonadati</taxon>
        <taxon>Pseudomonadota</taxon>
        <taxon>Gammaproteobacteria</taxon>
        <taxon>Chromatiales</taxon>
        <taxon>Wenzhouxiangellaceae</taxon>
        <taxon>Wenzhouxiangella</taxon>
    </lineage>
</organism>
<dbReference type="Pfam" id="PF06969">
    <property type="entry name" value="HemN_C"/>
    <property type="match status" value="1"/>
</dbReference>
<dbReference type="InterPro" id="IPR034505">
    <property type="entry name" value="Coproporphyrinogen-III_oxidase"/>
</dbReference>
<dbReference type="SUPFAM" id="SSF102114">
    <property type="entry name" value="Radical SAM enzymes"/>
    <property type="match status" value="1"/>
</dbReference>
<dbReference type="InterPro" id="IPR004559">
    <property type="entry name" value="HemW-like"/>
</dbReference>
<evidence type="ECO:0000256" key="4">
    <source>
        <dbReference type="ARBA" id="ARBA00022617"/>
    </source>
</evidence>
<sequence>MLQLPPLSLYIHFPWCVAKCPYCDFNSHALNGELPEDRYIDALLADLELELPRVWGRPVHSIFLGGGTPSLFPAAAMDRLLSGVRARLTLAPDAEITMEANPGTIEHDRFEDYRSAGINRISLGIQTFSDRHLKTLGRIHGGDEARRAIAAVRAAGFDNFNLDLMWALPDQSLDEAVNDVEQALAYAPAHLSHYHLTIEPNTVFAARPPTLPDEEAAWDMQEACGQRLAEAGFDQYEVSAWARPGAISRHNLNYWRFGDYLGIGAGAHGKITLPAEDRIVRTRRKSHPRPYLKALEDASFMAEEKTLSAEDRIFEYFLNRLRLGEPFDVGEFSALTGIAASQVTPRLDRALALGLLERSGERYSVSARGNRYLNDLQVLFLPEG</sequence>
<keyword evidence="9 10" id="KW-0143">Chaperone</keyword>
<keyword evidence="4 10" id="KW-0349">Heme</keyword>
<evidence type="ECO:0000256" key="7">
    <source>
        <dbReference type="ARBA" id="ARBA00023004"/>
    </source>
</evidence>
<dbReference type="CDD" id="cd01335">
    <property type="entry name" value="Radical_SAM"/>
    <property type="match status" value="1"/>
</dbReference>
<dbReference type="SFLD" id="SFLDG01082">
    <property type="entry name" value="B12-binding_domain_containing"/>
    <property type="match status" value="1"/>
</dbReference>
<protein>
    <recommendedName>
        <fullName evidence="3 10">Heme chaperone HemW</fullName>
    </recommendedName>
</protein>
<dbReference type="SFLD" id="SFLDG01065">
    <property type="entry name" value="anaerobic_coproporphyrinogen-I"/>
    <property type="match status" value="1"/>
</dbReference>
<evidence type="ECO:0000256" key="5">
    <source>
        <dbReference type="ARBA" id="ARBA00022691"/>
    </source>
</evidence>
<keyword evidence="8 10" id="KW-0411">Iron-sulfur</keyword>
<dbReference type="GO" id="GO:0046872">
    <property type="term" value="F:metal ion binding"/>
    <property type="evidence" value="ECO:0007669"/>
    <property type="project" value="UniProtKB-UniRule"/>
</dbReference>
<dbReference type="AlphaFoldDB" id="A0A845UUN6"/>
<dbReference type="InterPro" id="IPR010723">
    <property type="entry name" value="HemN_C"/>
</dbReference>
<comment type="subcellular location">
    <subcellularLocation>
        <location evidence="10">Cytoplasm</location>
    </subcellularLocation>
</comment>
<dbReference type="SMART" id="SM00729">
    <property type="entry name" value="Elp3"/>
    <property type="match status" value="1"/>
</dbReference>
<dbReference type="Proteomes" id="UP000484885">
    <property type="component" value="Unassembled WGS sequence"/>
</dbReference>
<name>A0A845UUN6_9GAMM</name>
<comment type="similarity">
    <text evidence="2">Belongs to the anaerobic coproporphyrinogen-III oxidase family. HemW subfamily.</text>
</comment>
<comment type="caution">
    <text evidence="12">The sequence shown here is derived from an EMBL/GenBank/DDBJ whole genome shotgun (WGS) entry which is preliminary data.</text>
</comment>